<dbReference type="InterPro" id="IPR017259">
    <property type="entry name" value="UCP037672"/>
</dbReference>
<dbReference type="Pfam" id="PF12650">
    <property type="entry name" value="DUF3784"/>
    <property type="match status" value="1"/>
</dbReference>
<organism evidence="2 3">
    <name type="scientific">Blautia wexlerae</name>
    <dbReference type="NCBI Taxonomy" id="418240"/>
    <lineage>
        <taxon>Bacteria</taxon>
        <taxon>Bacillati</taxon>
        <taxon>Bacillota</taxon>
        <taxon>Clostridia</taxon>
        <taxon>Lachnospirales</taxon>
        <taxon>Lachnospiraceae</taxon>
        <taxon>Blautia</taxon>
    </lineage>
</organism>
<feature type="transmembrane region" description="Helical" evidence="1">
    <location>
        <begin position="6"/>
        <end position="26"/>
    </location>
</feature>
<evidence type="ECO:0000313" key="3">
    <source>
        <dbReference type="Proteomes" id="UP000095712"/>
    </source>
</evidence>
<dbReference type="OrthoDB" id="2055300at2"/>
<evidence type="ECO:0000256" key="1">
    <source>
        <dbReference type="SAM" id="Phobius"/>
    </source>
</evidence>
<dbReference type="RefSeq" id="WP_055151546.1">
    <property type="nucleotide sequence ID" value="NZ_CZAW01000020.1"/>
</dbReference>
<name>A0A174PHE2_9FIRM</name>
<protein>
    <submittedName>
        <fullName evidence="2">Domain of uncharacterized function (DUF3784)</fullName>
    </submittedName>
</protein>
<feature type="transmembrane region" description="Helical" evidence="1">
    <location>
        <begin position="47"/>
        <end position="68"/>
    </location>
</feature>
<proteinExistence type="predicted"/>
<reference evidence="2 3" key="1">
    <citation type="submission" date="2015-09" db="EMBL/GenBank/DDBJ databases">
        <authorList>
            <consortium name="Pathogen Informatics"/>
        </authorList>
    </citation>
    <scope>NUCLEOTIDE SEQUENCE [LARGE SCALE GENOMIC DNA]</scope>
    <source>
        <strain evidence="2 3">2789STDY5834911</strain>
    </source>
</reference>
<dbReference type="Proteomes" id="UP000095712">
    <property type="component" value="Unassembled WGS sequence"/>
</dbReference>
<dbReference type="AlphaFoldDB" id="A0A174PHE2"/>
<dbReference type="EMBL" id="CZAW01000020">
    <property type="protein sequence ID" value="CUP58078.1"/>
    <property type="molecule type" value="Genomic_DNA"/>
</dbReference>
<feature type="transmembrane region" description="Helical" evidence="1">
    <location>
        <begin position="74"/>
        <end position="94"/>
    </location>
</feature>
<accession>A0A174PHE2</accession>
<evidence type="ECO:0000313" key="2">
    <source>
        <dbReference type="EMBL" id="CUP58078.1"/>
    </source>
</evidence>
<keyword evidence="1" id="KW-0472">Membrane</keyword>
<keyword evidence="1" id="KW-0812">Transmembrane</keyword>
<sequence length="103" mass="12059">MDFTCIFFGILFTLAGLWFAFGKGYLHLSLWKNMPQKEKDKLRIIPLCRNIGGIITLNGVIFLVKGFLPLFSNHWFVSAMIVWMILAGLDVWYIEKSNRYRRP</sequence>
<gene>
    <name evidence="2" type="ORF">ERS852523_02092</name>
</gene>
<keyword evidence="1" id="KW-1133">Transmembrane helix</keyword>